<dbReference type="InterPro" id="IPR016181">
    <property type="entry name" value="Acyl_CoA_acyltransferase"/>
</dbReference>
<proteinExistence type="predicted"/>
<dbReference type="InterPro" id="IPR013653">
    <property type="entry name" value="GCN5-like_dom"/>
</dbReference>
<dbReference type="SUPFAM" id="SSF55729">
    <property type="entry name" value="Acyl-CoA N-acyltransferases (Nat)"/>
    <property type="match status" value="1"/>
</dbReference>
<gene>
    <name evidence="2" type="ORF">ACFO8L_32940</name>
</gene>
<protein>
    <submittedName>
        <fullName evidence="2">GNAT family N-acetyltransferase</fullName>
    </submittedName>
</protein>
<evidence type="ECO:0000313" key="3">
    <source>
        <dbReference type="Proteomes" id="UP001595891"/>
    </source>
</evidence>
<dbReference type="EMBL" id="JBHSFN010000027">
    <property type="protein sequence ID" value="MFC4590943.1"/>
    <property type="molecule type" value="Genomic_DNA"/>
</dbReference>
<evidence type="ECO:0000259" key="1">
    <source>
        <dbReference type="PROSITE" id="PS51186"/>
    </source>
</evidence>
<comment type="caution">
    <text evidence="2">The sequence shown here is derived from an EMBL/GenBank/DDBJ whole genome shotgun (WGS) entry which is preliminary data.</text>
</comment>
<keyword evidence="3" id="KW-1185">Reference proteome</keyword>
<accession>A0ABV9EN92</accession>
<dbReference type="RefSeq" id="WP_262849158.1">
    <property type="nucleotide sequence ID" value="NZ_JANZYP010000082.1"/>
</dbReference>
<dbReference type="Gene3D" id="3.40.630.30">
    <property type="match status" value="1"/>
</dbReference>
<evidence type="ECO:0000313" key="2">
    <source>
        <dbReference type="EMBL" id="MFC4590943.1"/>
    </source>
</evidence>
<sequence length="279" mass="30290">MTWTFTEDIGAYADAVEAWLRRDPALNTVPLTVLDHSLRGPVADGAFFAWWTEDGEVGGAASRVPPYPLLLAKSPPHAIERLARDLAAQGRPLASVVGPGTLAQTFAAAWGQPEIGRVDERLYRLSAYARPDPQPSGEPRVAGAADLDLVVEWYRRFRRDAGVDDGRDPTPLVEDRLGHAELMIWQVRDRPVALAGASSPIEKMSRVAPVYTPEVHRGHGYGAAVALAVSRKALADGAEQVLLFADLAGPRSNMVYQAIGYRPVADFSRIRFGARHAVP</sequence>
<dbReference type="InterPro" id="IPR000182">
    <property type="entry name" value="GNAT_dom"/>
</dbReference>
<dbReference type="Pfam" id="PF08445">
    <property type="entry name" value="FR47"/>
    <property type="match status" value="1"/>
</dbReference>
<organism evidence="2 3">
    <name type="scientific">Sphaerisporangium corydalis</name>
    <dbReference type="NCBI Taxonomy" id="1441875"/>
    <lineage>
        <taxon>Bacteria</taxon>
        <taxon>Bacillati</taxon>
        <taxon>Actinomycetota</taxon>
        <taxon>Actinomycetes</taxon>
        <taxon>Streptosporangiales</taxon>
        <taxon>Streptosporangiaceae</taxon>
        <taxon>Sphaerisporangium</taxon>
    </lineage>
</organism>
<feature type="domain" description="N-acetyltransferase" evidence="1">
    <location>
        <begin position="137"/>
        <end position="279"/>
    </location>
</feature>
<reference evidence="3" key="1">
    <citation type="journal article" date="2019" name="Int. J. Syst. Evol. Microbiol.">
        <title>The Global Catalogue of Microorganisms (GCM) 10K type strain sequencing project: providing services to taxonomists for standard genome sequencing and annotation.</title>
        <authorList>
            <consortium name="The Broad Institute Genomics Platform"/>
            <consortium name="The Broad Institute Genome Sequencing Center for Infectious Disease"/>
            <person name="Wu L."/>
            <person name="Ma J."/>
        </authorList>
    </citation>
    <scope>NUCLEOTIDE SEQUENCE [LARGE SCALE GENOMIC DNA]</scope>
    <source>
        <strain evidence="3">CCUG 49560</strain>
    </source>
</reference>
<dbReference type="PROSITE" id="PS51186">
    <property type="entry name" value="GNAT"/>
    <property type="match status" value="1"/>
</dbReference>
<name>A0ABV9EN92_9ACTN</name>
<dbReference type="Proteomes" id="UP001595891">
    <property type="component" value="Unassembled WGS sequence"/>
</dbReference>